<keyword evidence="1" id="KW-1185">Reference proteome</keyword>
<evidence type="ECO:0000313" key="1">
    <source>
        <dbReference type="Proteomes" id="UP000036681"/>
    </source>
</evidence>
<sequence length="54" mass="6050">MSDRCQIPPLGIFEYGDAEHGKLLRKLSNVTLLVSLLQLVDYALDRTALNSTLF</sequence>
<protein>
    <submittedName>
        <fullName evidence="2">Transposase</fullName>
    </submittedName>
</protein>
<dbReference type="WBParaSite" id="ALUE_0001944401-mRNA-1">
    <property type="protein sequence ID" value="ALUE_0001944401-mRNA-1"/>
    <property type="gene ID" value="ALUE_0001944401"/>
</dbReference>
<evidence type="ECO:0000313" key="2">
    <source>
        <dbReference type="WBParaSite" id="ALUE_0001944401-mRNA-1"/>
    </source>
</evidence>
<name>A0A0M3IL16_ASCLU</name>
<reference evidence="2" key="1">
    <citation type="submission" date="2017-02" db="UniProtKB">
        <authorList>
            <consortium name="WormBaseParasite"/>
        </authorList>
    </citation>
    <scope>IDENTIFICATION</scope>
</reference>
<proteinExistence type="predicted"/>
<dbReference type="AlphaFoldDB" id="A0A0M3IL16"/>
<organism evidence="1 2">
    <name type="scientific">Ascaris lumbricoides</name>
    <name type="common">Giant roundworm</name>
    <dbReference type="NCBI Taxonomy" id="6252"/>
    <lineage>
        <taxon>Eukaryota</taxon>
        <taxon>Metazoa</taxon>
        <taxon>Ecdysozoa</taxon>
        <taxon>Nematoda</taxon>
        <taxon>Chromadorea</taxon>
        <taxon>Rhabditida</taxon>
        <taxon>Spirurina</taxon>
        <taxon>Ascaridomorpha</taxon>
        <taxon>Ascaridoidea</taxon>
        <taxon>Ascarididae</taxon>
        <taxon>Ascaris</taxon>
    </lineage>
</organism>
<accession>A0A0M3IL16</accession>
<dbReference type="Proteomes" id="UP000036681">
    <property type="component" value="Unplaced"/>
</dbReference>